<evidence type="ECO:0000313" key="2">
    <source>
        <dbReference type="Proteomes" id="UP000094444"/>
    </source>
</evidence>
<sequence length="313" mass="35199">MEQIFEDRPSPCALFENTSIIQRTRGNPSTWLSVILFQDELNEMIQTIMSQAKTELYMALEGSVLVLNVQPEDDCCYLIDLKAFGATAFENGNAGEIATWETKREQTDDEGISLAPEESWQQVPPLPSLKAILESNSPSLRKVLFDGRRASKILARRFGVTLRSVEDIQSLELECRVAQPWSHEQQQLPLRDATMPVGPPTRSLRHCLWYDSSLTMREKHLWTWNSMAKGPDGNSDGDDDSEFEGATDFLNVGGVASAGASLQLVKTSKKLPVEEALYCVDQVRYLPQLRQRYLARLRELGQDAASSKTGRRM</sequence>
<dbReference type="InterPro" id="IPR036397">
    <property type="entry name" value="RNaseH_sf"/>
</dbReference>
<gene>
    <name evidence="1" type="ORF">DHEL01_v207616</name>
</gene>
<dbReference type="PANTHER" id="PTHR43040:SF1">
    <property type="entry name" value="RIBONUCLEASE D"/>
    <property type="match status" value="1"/>
</dbReference>
<reference evidence="1" key="1">
    <citation type="submission" date="2017-09" db="EMBL/GenBank/DDBJ databases">
        <title>Polyketide synthases of a Diaporthe helianthi virulent isolate.</title>
        <authorList>
            <person name="Baroncelli R."/>
        </authorList>
    </citation>
    <scope>NUCLEOTIDE SEQUENCE [LARGE SCALE GENOMIC DNA]</scope>
    <source>
        <strain evidence="1">7/96</strain>
    </source>
</reference>
<protein>
    <recommendedName>
        <fullName evidence="3">3'-5' exonuclease domain-containing protein</fullName>
    </recommendedName>
</protein>
<accession>A0A2P5HUS4</accession>
<dbReference type="OrthoDB" id="26838at2759"/>
<dbReference type="EMBL" id="MAVT02000700">
    <property type="protein sequence ID" value="POS73993.1"/>
    <property type="molecule type" value="Genomic_DNA"/>
</dbReference>
<keyword evidence="2" id="KW-1185">Reference proteome</keyword>
<dbReference type="AlphaFoldDB" id="A0A2P5HUS4"/>
<dbReference type="PANTHER" id="PTHR43040">
    <property type="entry name" value="RIBONUCLEASE D"/>
    <property type="match status" value="1"/>
</dbReference>
<dbReference type="Gene3D" id="3.30.420.10">
    <property type="entry name" value="Ribonuclease H-like superfamily/Ribonuclease H"/>
    <property type="match status" value="1"/>
</dbReference>
<name>A0A2P5HUS4_DIAHE</name>
<dbReference type="Proteomes" id="UP000094444">
    <property type="component" value="Unassembled WGS sequence"/>
</dbReference>
<evidence type="ECO:0000313" key="1">
    <source>
        <dbReference type="EMBL" id="POS73993.1"/>
    </source>
</evidence>
<evidence type="ECO:0008006" key="3">
    <source>
        <dbReference type="Google" id="ProtNLM"/>
    </source>
</evidence>
<proteinExistence type="predicted"/>
<comment type="caution">
    <text evidence="1">The sequence shown here is derived from an EMBL/GenBank/DDBJ whole genome shotgun (WGS) entry which is preliminary data.</text>
</comment>
<organism evidence="1 2">
    <name type="scientific">Diaporthe helianthi</name>
    <dbReference type="NCBI Taxonomy" id="158607"/>
    <lineage>
        <taxon>Eukaryota</taxon>
        <taxon>Fungi</taxon>
        <taxon>Dikarya</taxon>
        <taxon>Ascomycota</taxon>
        <taxon>Pezizomycotina</taxon>
        <taxon>Sordariomycetes</taxon>
        <taxon>Sordariomycetidae</taxon>
        <taxon>Diaporthales</taxon>
        <taxon>Diaporthaceae</taxon>
        <taxon>Diaporthe</taxon>
    </lineage>
</organism>
<dbReference type="InParanoid" id="A0A2P5HUS4"/>
<dbReference type="GO" id="GO:0003676">
    <property type="term" value="F:nucleic acid binding"/>
    <property type="evidence" value="ECO:0007669"/>
    <property type="project" value="InterPro"/>
</dbReference>